<dbReference type="OrthoDB" id="4135at10239"/>
<feature type="domain" description="ATP-dependent DNA ligase family profile" evidence="8">
    <location>
        <begin position="278"/>
        <end position="403"/>
    </location>
</feature>
<dbReference type="InterPro" id="IPR050326">
    <property type="entry name" value="NAD_dep_DNA_ligaseB"/>
</dbReference>
<proteinExistence type="inferred from homology"/>
<dbReference type="GeneID" id="16194173"/>
<keyword evidence="6" id="KW-0227">DNA damage</keyword>
<keyword evidence="7" id="KW-0234">DNA repair</keyword>
<dbReference type="PANTHER" id="PTHR47810">
    <property type="entry name" value="DNA LIGASE"/>
    <property type="match status" value="1"/>
</dbReference>
<dbReference type="Pfam" id="PF14743">
    <property type="entry name" value="DNA_ligase_OB_2"/>
    <property type="match status" value="1"/>
</dbReference>
<keyword evidence="4 9" id="KW-0436">Ligase</keyword>
<dbReference type="RefSeq" id="YP_008059398.1">
    <property type="nucleotide sequence ID" value="NC_021328.1"/>
</dbReference>
<dbReference type="GO" id="GO:0005524">
    <property type="term" value="F:ATP binding"/>
    <property type="evidence" value="ECO:0007669"/>
    <property type="project" value="InterPro"/>
</dbReference>
<dbReference type="PROSITE" id="PS50160">
    <property type="entry name" value="DNA_LIGASE_A3"/>
    <property type="match status" value="1"/>
</dbReference>
<dbReference type="SUPFAM" id="SSF56091">
    <property type="entry name" value="DNA ligase/mRNA capping enzyme, catalytic domain"/>
    <property type="match status" value="1"/>
</dbReference>
<dbReference type="CDD" id="cd08041">
    <property type="entry name" value="OBF_kDNA_ligase_like"/>
    <property type="match status" value="1"/>
</dbReference>
<evidence type="ECO:0000256" key="5">
    <source>
        <dbReference type="ARBA" id="ARBA00022705"/>
    </source>
</evidence>
<evidence type="ECO:0000256" key="2">
    <source>
        <dbReference type="ARBA" id="ARBA00007572"/>
    </source>
</evidence>
<evidence type="ECO:0000256" key="7">
    <source>
        <dbReference type="ARBA" id="ARBA00023204"/>
    </source>
</evidence>
<evidence type="ECO:0000259" key="8">
    <source>
        <dbReference type="PROSITE" id="PS50160"/>
    </source>
</evidence>
<dbReference type="KEGG" id="vg:16194173"/>
<dbReference type="PANTHER" id="PTHR47810:SF1">
    <property type="entry name" value="DNA LIGASE B"/>
    <property type="match status" value="1"/>
</dbReference>
<evidence type="ECO:0000256" key="4">
    <source>
        <dbReference type="ARBA" id="ARBA00022598"/>
    </source>
</evidence>
<dbReference type="EMBL" id="KC292026">
    <property type="protein sequence ID" value="AGM11520.1"/>
    <property type="molecule type" value="Genomic_DNA"/>
</dbReference>
<dbReference type="Proteomes" id="UP000202786">
    <property type="component" value="Segment"/>
</dbReference>
<organism evidence="9 10">
    <name type="scientific">Halogranum tailed virus 1</name>
    <dbReference type="NCBI Taxonomy" id="1273749"/>
    <lineage>
        <taxon>Viruses</taxon>
        <taxon>Duplodnaviria</taxon>
        <taxon>Heunggongvirae</taxon>
        <taxon>Uroviricota</taxon>
        <taxon>Caudoviricetes</taxon>
        <taxon>Thumleimavirales</taxon>
        <taxon>Halomagnusviridae</taxon>
        <taxon>Hagravirus</taxon>
        <taxon>Hagravirus capitaneum</taxon>
        <taxon>Hagravirus HGTV1</taxon>
    </lineage>
</organism>
<gene>
    <name evidence="9" type="primary">223</name>
    <name evidence="9" type="ORF">HGTV1_223</name>
</gene>
<keyword evidence="10" id="KW-1185">Reference proteome</keyword>
<evidence type="ECO:0000256" key="1">
    <source>
        <dbReference type="ARBA" id="ARBA00001968"/>
    </source>
</evidence>
<dbReference type="Pfam" id="PF01068">
    <property type="entry name" value="DNA_ligase_A_M"/>
    <property type="match status" value="1"/>
</dbReference>
<reference evidence="9 10" key="1">
    <citation type="submission" date="2012-12" db="EMBL/GenBank/DDBJ databases">
        <authorList>
            <person name="Sencilo A."/>
            <person name="Jacobs-Sera D."/>
            <person name="Russell D.A."/>
            <person name="Ko C."/>
            <person name="Atanasova N."/>
            <person name="Osterlund E."/>
            <person name="Oksanen H.M."/>
            <person name="Bamford D.H."/>
            <person name="Hatfull G.F."/>
            <person name="Roine E."/>
            <person name="Hendrix R.W."/>
        </authorList>
    </citation>
    <scope>NUCLEOTIDE SEQUENCE [LARGE SCALE GENOMIC DNA]</scope>
</reference>
<keyword evidence="5" id="KW-0235">DNA replication</keyword>
<comment type="similarity">
    <text evidence="2">Belongs to the ATP-dependent DNA ligase family.</text>
</comment>
<evidence type="ECO:0000313" key="10">
    <source>
        <dbReference type="Proteomes" id="UP000202786"/>
    </source>
</evidence>
<comment type="cofactor">
    <cofactor evidence="1">
        <name>a divalent metal cation</name>
        <dbReference type="ChEBI" id="CHEBI:60240"/>
    </cofactor>
</comment>
<evidence type="ECO:0000256" key="6">
    <source>
        <dbReference type="ARBA" id="ARBA00022763"/>
    </source>
</evidence>
<evidence type="ECO:0000313" key="9">
    <source>
        <dbReference type="EMBL" id="AGM11520.1"/>
    </source>
</evidence>
<dbReference type="InterPro" id="IPR012310">
    <property type="entry name" value="DNA_ligase_ATP-dep_cent"/>
</dbReference>
<dbReference type="InterPro" id="IPR012340">
    <property type="entry name" value="NA-bd_OB-fold"/>
</dbReference>
<evidence type="ECO:0000256" key="3">
    <source>
        <dbReference type="ARBA" id="ARBA00013308"/>
    </source>
</evidence>
<dbReference type="SUPFAM" id="SSF50249">
    <property type="entry name" value="Nucleic acid-binding proteins"/>
    <property type="match status" value="1"/>
</dbReference>
<dbReference type="GO" id="GO:0003910">
    <property type="term" value="F:DNA ligase (ATP) activity"/>
    <property type="evidence" value="ECO:0007669"/>
    <property type="project" value="InterPro"/>
</dbReference>
<name>R4T9C5_9CAUD</name>
<sequence length="475" mass="53161">MTTQSELRDALDYIKNESGSGSKARKQERFVDVYTENVGHIVTGERYDDAGIGKKTAESAVEELYGELDGPTVSESLLDAWGGDIQSLEILVSDLDELAKLSGNEQKEMLVNMLDAHAEPSLVTLALLDDESIGLGTSQMREAFFDGTRDERKHAEAFVETTTEFISLARDEALPTRPIVGRPFDPMLAVPESRGEPDNPIAQRKVDGYRVLIHVKQEELGPRAYAFSRARNDVTASLPELNEIDWPERGEYILDGEVIAENGSYSDTSSRVGRKAENVDRSTEMHFSLFDVVVLNSEYVAERPYSDRYGGLKVFIQEVDSEYVNLLDISEDVEEAKDEAVAAGEEGIIVKDWHAPYEFGKRSTYWQKRKFDAETVDVKIVGFDEATGEKSGTLGAVHIESADGVHVGNSGSGFSDEQRRKIWENQDDWMNRCIEVEARGIGTQGKLRMPIFKRDRSEDGEPDSYDRICEIMKEI</sequence>
<dbReference type="GO" id="GO:0006281">
    <property type="term" value="P:DNA repair"/>
    <property type="evidence" value="ECO:0007669"/>
    <property type="project" value="UniProtKB-KW"/>
</dbReference>
<accession>R4T9C5</accession>
<dbReference type="Gene3D" id="3.30.470.30">
    <property type="entry name" value="DNA ligase/mRNA capping enzyme"/>
    <property type="match status" value="1"/>
</dbReference>
<dbReference type="GO" id="GO:0006310">
    <property type="term" value="P:DNA recombination"/>
    <property type="evidence" value="ECO:0007669"/>
    <property type="project" value="InterPro"/>
</dbReference>
<dbReference type="InterPro" id="IPR029319">
    <property type="entry name" value="DNA_ligase_OB"/>
</dbReference>
<protein>
    <recommendedName>
        <fullName evidence="3">DNA ligase</fullName>
    </recommendedName>
</protein>
<dbReference type="Gene3D" id="2.40.50.140">
    <property type="entry name" value="Nucleic acid-binding proteins"/>
    <property type="match status" value="1"/>
</dbReference>
<dbReference type="GO" id="GO:0006260">
    <property type="term" value="P:DNA replication"/>
    <property type="evidence" value="ECO:0007669"/>
    <property type="project" value="UniProtKB-KW"/>
</dbReference>